<dbReference type="RefSeq" id="WP_191811281.1">
    <property type="nucleotide sequence ID" value="NZ_JACSPV010000008.1"/>
</dbReference>
<gene>
    <name evidence="2" type="ORF">H9631_06930</name>
</gene>
<dbReference type="Proteomes" id="UP000648182">
    <property type="component" value="Unassembled WGS sequence"/>
</dbReference>
<dbReference type="Pfam" id="PF21221">
    <property type="entry name" value="B_lactamase-like_C"/>
    <property type="match status" value="1"/>
</dbReference>
<dbReference type="Pfam" id="PF00753">
    <property type="entry name" value="Lactamase_B"/>
    <property type="match status" value="1"/>
</dbReference>
<dbReference type="SUPFAM" id="SSF56281">
    <property type="entry name" value="Metallo-hydrolase/oxidoreductase"/>
    <property type="match status" value="1"/>
</dbReference>
<protein>
    <submittedName>
        <fullName evidence="2">MBL fold metallo-hydrolase</fullName>
    </submittedName>
</protein>
<dbReference type="EMBL" id="JACSPV010000008">
    <property type="protein sequence ID" value="MBD8004812.1"/>
    <property type="molecule type" value="Genomic_DNA"/>
</dbReference>
<reference evidence="2 3" key="1">
    <citation type="submission" date="2020-08" db="EMBL/GenBank/DDBJ databases">
        <title>A Genomic Blueprint of the Chicken Gut Microbiome.</title>
        <authorList>
            <person name="Gilroy R."/>
            <person name="Ravi A."/>
            <person name="Getino M."/>
            <person name="Pursley I."/>
            <person name="Horton D.L."/>
            <person name="Alikhan N.-F."/>
            <person name="Baker D."/>
            <person name="Gharbi K."/>
            <person name="Hall N."/>
            <person name="Watson M."/>
            <person name="Adriaenssens E.M."/>
            <person name="Foster-Nyarko E."/>
            <person name="Jarju S."/>
            <person name="Secka A."/>
            <person name="Antonio M."/>
            <person name="Oren A."/>
            <person name="Chaudhuri R."/>
            <person name="La Ragione R.M."/>
            <person name="Hildebrand F."/>
            <person name="Pallen M.J."/>
        </authorList>
    </citation>
    <scope>NUCLEOTIDE SEQUENCE [LARGE SCALE GENOMIC DNA]</scope>
    <source>
        <strain evidence="2 3">Sa1BUA2</strain>
    </source>
</reference>
<dbReference type="InterPro" id="IPR050662">
    <property type="entry name" value="Sec-metab_biosynth-thioest"/>
</dbReference>
<feature type="domain" description="Metallo-beta-lactamase" evidence="1">
    <location>
        <begin position="20"/>
        <end position="227"/>
    </location>
</feature>
<dbReference type="InterPro" id="IPR048933">
    <property type="entry name" value="B_lactamase-like_C"/>
</dbReference>
<dbReference type="PANTHER" id="PTHR23131:SF4">
    <property type="entry name" value="METALLO-BETA-LACTAMASE SUPERFAMILY POTEIN"/>
    <property type="match status" value="1"/>
</dbReference>
<dbReference type="InterPro" id="IPR036866">
    <property type="entry name" value="RibonucZ/Hydroxyglut_hydro"/>
</dbReference>
<comment type="caution">
    <text evidence="2">The sequence shown here is derived from an EMBL/GenBank/DDBJ whole genome shotgun (WGS) entry which is preliminary data.</text>
</comment>
<evidence type="ECO:0000313" key="2">
    <source>
        <dbReference type="EMBL" id="MBD8004812.1"/>
    </source>
</evidence>
<dbReference type="InterPro" id="IPR036388">
    <property type="entry name" value="WH-like_DNA-bd_sf"/>
</dbReference>
<dbReference type="Gene3D" id="1.10.10.10">
    <property type="entry name" value="Winged helix-like DNA-binding domain superfamily/Winged helix DNA-binding domain"/>
    <property type="match status" value="1"/>
</dbReference>
<dbReference type="InterPro" id="IPR001279">
    <property type="entry name" value="Metallo-B-lactamas"/>
</dbReference>
<evidence type="ECO:0000259" key="1">
    <source>
        <dbReference type="SMART" id="SM00849"/>
    </source>
</evidence>
<proteinExistence type="predicted"/>
<dbReference type="PANTHER" id="PTHR23131">
    <property type="entry name" value="ENDORIBONUCLEASE LACTB2"/>
    <property type="match status" value="1"/>
</dbReference>
<evidence type="ECO:0000313" key="3">
    <source>
        <dbReference type="Proteomes" id="UP000648182"/>
    </source>
</evidence>
<dbReference type="Gene3D" id="3.60.15.10">
    <property type="entry name" value="Ribonuclease Z/Hydroxyacylglutathione hydrolase-like"/>
    <property type="match status" value="1"/>
</dbReference>
<keyword evidence="3" id="KW-1185">Reference proteome</keyword>
<sequence length="313" mass="36250">MLKKLGIEIVKLDLPFRLNHVNCLLAEGETGWAIIDTGLHDTKTIARWEDILQGKNVSDLYISHYHPDHFGYAGGLQQKTGAKVSMTQVDEKSGKKVWGEEFIQEIRKNYTLSGVPDRIAQLMTVNTEEFRKIITPYPNVDHYFQEGEKILFGQHEYEVIFTPGHADGLVVFYSKENSVLLSTDHILPRITPNIAYWFHGVKNPLKAYMESLEKIKRLNVEFVIPSHGEPFYSANNRINEILKHHEERLAFVLKSIGREITAYSLSKKLFAFEMDAHEERFALGESIAHLEYLRHKGYINKEIHNDTCWYYIL</sequence>
<name>A0ABR8VJ61_9BACI</name>
<dbReference type="SMART" id="SM00849">
    <property type="entry name" value="Lactamase_B"/>
    <property type="match status" value="1"/>
</dbReference>
<accession>A0ABR8VJ61</accession>
<organism evidence="2 3">
    <name type="scientific">Bacillus norwichensis</name>
    <dbReference type="NCBI Taxonomy" id="2762217"/>
    <lineage>
        <taxon>Bacteria</taxon>
        <taxon>Bacillati</taxon>
        <taxon>Bacillota</taxon>
        <taxon>Bacilli</taxon>
        <taxon>Bacillales</taxon>
        <taxon>Bacillaceae</taxon>
        <taxon>Bacillus</taxon>
    </lineage>
</organism>